<evidence type="ECO:0000313" key="16">
    <source>
        <dbReference type="EMBL" id="OGL45550.1"/>
    </source>
</evidence>
<dbReference type="GO" id="GO:0004674">
    <property type="term" value="F:protein serine/threonine kinase activity"/>
    <property type="evidence" value="ECO:0007669"/>
    <property type="project" value="UniProtKB-KW"/>
</dbReference>
<dbReference type="GO" id="GO:0000287">
    <property type="term" value="F:magnesium ion binding"/>
    <property type="evidence" value="ECO:0007669"/>
    <property type="project" value="UniProtKB-UniRule"/>
</dbReference>
<dbReference type="SUPFAM" id="SSF53795">
    <property type="entry name" value="PEP carboxykinase-like"/>
    <property type="match status" value="1"/>
</dbReference>
<evidence type="ECO:0000256" key="2">
    <source>
        <dbReference type="ARBA" id="ARBA00001946"/>
    </source>
</evidence>
<accession>A0A1F7RVW8</accession>
<feature type="active site" evidence="13">
    <location>
        <position position="144"/>
    </location>
</feature>
<organism evidence="16 17">
    <name type="scientific">Candidatus Schekmanbacteria bacterium RBG_13_48_7</name>
    <dbReference type="NCBI Taxonomy" id="1817878"/>
    <lineage>
        <taxon>Bacteria</taxon>
        <taxon>Candidatus Schekmaniibacteriota</taxon>
    </lineage>
</organism>
<dbReference type="Pfam" id="PF02603">
    <property type="entry name" value="Hpr_kinase_N"/>
    <property type="match status" value="1"/>
</dbReference>
<comment type="domain">
    <text evidence="13">The Walker A ATP-binding motif also binds Pi and PPi.</text>
</comment>
<feature type="binding site" evidence="13">
    <location>
        <begin position="159"/>
        <end position="166"/>
    </location>
    <ligand>
        <name>ATP</name>
        <dbReference type="ChEBI" id="CHEBI:30616"/>
    </ligand>
</feature>
<feature type="domain" description="HPr kinase/phosphorylase C-terminal" evidence="15">
    <location>
        <begin position="135"/>
        <end position="304"/>
    </location>
</feature>
<dbReference type="EC" id="2.7.4.-" evidence="13"/>
<evidence type="ECO:0000256" key="9">
    <source>
        <dbReference type="ARBA" id="ARBA00022840"/>
    </source>
</evidence>
<keyword evidence="10 13" id="KW-0460">Magnesium</keyword>
<dbReference type="Proteomes" id="UP000179266">
    <property type="component" value="Unassembled WGS sequence"/>
</dbReference>
<protein>
    <recommendedName>
        <fullName evidence="13">HPr kinase/phosphorylase</fullName>
        <shortName evidence="13">HPrK/P</shortName>
        <ecNumber evidence="13">2.7.11.-</ecNumber>
        <ecNumber evidence="13">2.7.4.-</ecNumber>
    </recommendedName>
    <alternativeName>
        <fullName evidence="13">HPr(Ser) kinase/phosphorylase</fullName>
    </alternativeName>
</protein>
<evidence type="ECO:0000259" key="14">
    <source>
        <dbReference type="Pfam" id="PF02603"/>
    </source>
</evidence>
<evidence type="ECO:0000256" key="7">
    <source>
        <dbReference type="ARBA" id="ARBA00022741"/>
    </source>
</evidence>
<evidence type="ECO:0000256" key="13">
    <source>
        <dbReference type="HAMAP-Rule" id="MF_01249"/>
    </source>
</evidence>
<dbReference type="PANTHER" id="PTHR30305:SF1">
    <property type="entry name" value="HPR KINASE_PHOSPHORYLASE"/>
    <property type="match status" value="1"/>
</dbReference>
<keyword evidence="9 13" id="KW-0067">ATP-binding</keyword>
<evidence type="ECO:0000256" key="6">
    <source>
        <dbReference type="ARBA" id="ARBA00022723"/>
    </source>
</evidence>
<keyword evidence="5 13" id="KW-0808">Transferase</keyword>
<dbReference type="EMBL" id="MGDD01000171">
    <property type="protein sequence ID" value="OGL45550.1"/>
    <property type="molecule type" value="Genomic_DNA"/>
</dbReference>
<dbReference type="GO" id="GO:0004712">
    <property type="term" value="F:protein serine/threonine/tyrosine kinase activity"/>
    <property type="evidence" value="ECO:0007669"/>
    <property type="project" value="UniProtKB-UniRule"/>
</dbReference>
<dbReference type="InterPro" id="IPR028979">
    <property type="entry name" value="Ser_kin/Pase_Hpr-like_N_sf"/>
</dbReference>
<dbReference type="InterPro" id="IPR011126">
    <property type="entry name" value="Hpr_kin/Pase_Hpr_N"/>
</dbReference>
<dbReference type="Gene3D" id="3.40.50.300">
    <property type="entry name" value="P-loop containing nucleotide triphosphate hydrolases"/>
    <property type="match status" value="1"/>
</dbReference>
<evidence type="ECO:0000256" key="11">
    <source>
        <dbReference type="ARBA" id="ARBA00023268"/>
    </source>
</evidence>
<dbReference type="GO" id="GO:0000155">
    <property type="term" value="F:phosphorelay sensor kinase activity"/>
    <property type="evidence" value="ECO:0007669"/>
    <property type="project" value="InterPro"/>
</dbReference>
<dbReference type="Pfam" id="PF07475">
    <property type="entry name" value="Hpr_kinase_C"/>
    <property type="match status" value="1"/>
</dbReference>
<comment type="subunit">
    <text evidence="13">Homohexamer.</text>
</comment>
<dbReference type="FunFam" id="3.40.50.300:FF:000174">
    <property type="entry name" value="HPr kinase/phosphorylase"/>
    <property type="match status" value="1"/>
</dbReference>
<dbReference type="GO" id="GO:0005524">
    <property type="term" value="F:ATP binding"/>
    <property type="evidence" value="ECO:0007669"/>
    <property type="project" value="UniProtKB-UniRule"/>
</dbReference>
<evidence type="ECO:0000256" key="3">
    <source>
        <dbReference type="ARBA" id="ARBA00006883"/>
    </source>
</evidence>
<name>A0A1F7RVW8_9BACT</name>
<dbReference type="HAMAP" id="MF_01249">
    <property type="entry name" value="HPr_kinase"/>
    <property type="match status" value="1"/>
</dbReference>
<keyword evidence="4 13" id="KW-0723">Serine/threonine-protein kinase</keyword>
<feature type="domain" description="HPr(Ser) kinase/phosphorylase N-terminal" evidence="14">
    <location>
        <begin position="8"/>
        <end position="133"/>
    </location>
</feature>
<sequence>MIQPKIPLQHLLDDLHDKLELSAFPSSAGFDRFVSDSRIQKPGAALTGLWNLINPDRLQIFGRGESEYLMSLSNENLSDTIMKFCEKDVVGIIVTGDYLVPNVLIEETQKHTIPLMRSSLNSSLFIPLLTAYLDEKLAPTDTRHGVLMDVHGVGVLILGESGIGKSECALDLVVRGHRLVIDDLVHLKRVRMEVIIGSGAPDAGHHMEIRGLGIINLRDLFGVASIRDQKRVQLVVELVRWEDQKEIDRTGLEERQYHILDIPLPFIQMPVAPGRNLAIIIEVAARNQLLRWMGVHSSREFNQKLIRKMNKKENIFSDLLPRGTSGDPIIP</sequence>
<evidence type="ECO:0000256" key="4">
    <source>
        <dbReference type="ARBA" id="ARBA00022527"/>
    </source>
</evidence>
<dbReference type="Gene3D" id="3.40.1390.20">
    <property type="entry name" value="HprK N-terminal domain-like"/>
    <property type="match status" value="1"/>
</dbReference>
<evidence type="ECO:0000259" key="15">
    <source>
        <dbReference type="Pfam" id="PF07475"/>
    </source>
</evidence>
<evidence type="ECO:0000256" key="12">
    <source>
        <dbReference type="ARBA" id="ARBA00047657"/>
    </source>
</evidence>
<dbReference type="PANTHER" id="PTHR30305">
    <property type="entry name" value="PROTEIN YJDM-RELATED"/>
    <property type="match status" value="1"/>
</dbReference>
<dbReference type="SUPFAM" id="SSF75138">
    <property type="entry name" value="HprK N-terminal domain-like"/>
    <property type="match status" value="1"/>
</dbReference>
<comment type="catalytic activity">
    <reaction evidence="12 13">
        <text>[HPr protein]-O-phospho-L-serine + phosphate + H(+) = [HPr protein]-L-serine + diphosphate</text>
        <dbReference type="Rhea" id="RHEA:46604"/>
        <dbReference type="Rhea" id="RHEA-COMP:11602"/>
        <dbReference type="Rhea" id="RHEA-COMP:11603"/>
        <dbReference type="ChEBI" id="CHEBI:15378"/>
        <dbReference type="ChEBI" id="CHEBI:29999"/>
        <dbReference type="ChEBI" id="CHEBI:33019"/>
        <dbReference type="ChEBI" id="CHEBI:43474"/>
        <dbReference type="ChEBI" id="CHEBI:83421"/>
    </reaction>
</comment>
<dbReference type="GO" id="GO:0006109">
    <property type="term" value="P:regulation of carbohydrate metabolic process"/>
    <property type="evidence" value="ECO:0007669"/>
    <property type="project" value="UniProtKB-UniRule"/>
</dbReference>
<comment type="cofactor">
    <cofactor evidence="2 13">
        <name>Mg(2+)</name>
        <dbReference type="ChEBI" id="CHEBI:18420"/>
    </cofactor>
</comment>
<comment type="miscellaneous">
    <text evidence="13">Both phosphorylation and phosphorolysis are carried out by the same active site and suggest a common mechanism for both reactions.</text>
</comment>
<evidence type="ECO:0000256" key="5">
    <source>
        <dbReference type="ARBA" id="ARBA00022679"/>
    </source>
</evidence>
<feature type="region of interest" description="Important for the catalytic mechanism of dephosphorylation" evidence="13">
    <location>
        <begin position="270"/>
        <end position="275"/>
    </location>
</feature>
<keyword evidence="7 13" id="KW-0547">Nucleotide-binding</keyword>
<dbReference type="InterPro" id="IPR027417">
    <property type="entry name" value="P-loop_NTPase"/>
</dbReference>
<comment type="function">
    <text evidence="13">Catalyzes the ATP- as well as the pyrophosphate-dependent phosphorylation of a specific serine residue in HPr, a phosphocarrier protein of the phosphoenolpyruvate-dependent sugar phosphotransferase system (PTS). HprK/P also catalyzes the pyrophosphate-producing, inorganic phosphate-dependent dephosphorylation (phosphorolysis) of seryl-phosphorylated HPr (P-Ser-HPr).</text>
</comment>
<feature type="region of interest" description="Important for the catalytic mechanism of both phosphorylation and dephosphorylation" evidence="13">
    <location>
        <begin position="207"/>
        <end position="216"/>
    </location>
</feature>
<evidence type="ECO:0000313" key="17">
    <source>
        <dbReference type="Proteomes" id="UP000179266"/>
    </source>
</evidence>
<dbReference type="AlphaFoldDB" id="A0A1F7RVW8"/>
<feature type="binding site" evidence="13">
    <location>
        <position position="166"/>
    </location>
    <ligand>
        <name>Mg(2+)</name>
        <dbReference type="ChEBI" id="CHEBI:18420"/>
    </ligand>
</feature>
<feature type="active site" evidence="13">
    <location>
        <position position="165"/>
    </location>
</feature>
<dbReference type="NCBIfam" id="TIGR00679">
    <property type="entry name" value="hpr-ser"/>
    <property type="match status" value="1"/>
</dbReference>
<keyword evidence="6 13" id="KW-0479">Metal-binding</keyword>
<comment type="caution">
    <text evidence="16">The sequence shown here is derived from an EMBL/GenBank/DDBJ whole genome shotgun (WGS) entry which is preliminary data.</text>
</comment>
<dbReference type="InterPro" id="IPR003755">
    <property type="entry name" value="HPr(Ser)_kin/Pase"/>
</dbReference>
<feature type="active site" evidence="13">
    <location>
        <position position="249"/>
    </location>
</feature>
<gene>
    <name evidence="13" type="primary">hprK</name>
    <name evidence="16" type="ORF">A2161_21255</name>
</gene>
<feature type="binding site" evidence="13">
    <location>
        <position position="208"/>
    </location>
    <ligand>
        <name>Mg(2+)</name>
        <dbReference type="ChEBI" id="CHEBI:18420"/>
    </ligand>
</feature>
<proteinExistence type="inferred from homology"/>
<evidence type="ECO:0000256" key="10">
    <source>
        <dbReference type="ARBA" id="ARBA00022842"/>
    </source>
</evidence>
<comment type="similarity">
    <text evidence="3 13">Belongs to the HPrK/P family.</text>
</comment>
<keyword evidence="11 13" id="KW-0511">Multifunctional enzyme</keyword>
<dbReference type="InterPro" id="IPR011104">
    <property type="entry name" value="Hpr_kin/Pase_C"/>
</dbReference>
<dbReference type="EC" id="2.7.11.-" evidence="13"/>
<reference evidence="16 17" key="1">
    <citation type="journal article" date="2016" name="Nat. Commun.">
        <title>Thousands of microbial genomes shed light on interconnected biogeochemical processes in an aquifer system.</title>
        <authorList>
            <person name="Anantharaman K."/>
            <person name="Brown C.T."/>
            <person name="Hug L.A."/>
            <person name="Sharon I."/>
            <person name="Castelle C.J."/>
            <person name="Probst A.J."/>
            <person name="Thomas B.C."/>
            <person name="Singh A."/>
            <person name="Wilkins M.J."/>
            <person name="Karaoz U."/>
            <person name="Brodie E.L."/>
            <person name="Williams K.H."/>
            <person name="Hubbard S.S."/>
            <person name="Banfield J.F."/>
        </authorList>
    </citation>
    <scope>NUCLEOTIDE SEQUENCE [LARGE SCALE GENOMIC DNA]</scope>
</reference>
<keyword evidence="8 13" id="KW-0418">Kinase</keyword>
<evidence type="ECO:0000256" key="1">
    <source>
        <dbReference type="ARBA" id="ARBA00001120"/>
    </source>
</evidence>
<evidence type="ECO:0000256" key="8">
    <source>
        <dbReference type="ARBA" id="ARBA00022777"/>
    </source>
</evidence>
<dbReference type="CDD" id="cd01918">
    <property type="entry name" value="HprK_C"/>
    <property type="match status" value="1"/>
</dbReference>
<comment type="catalytic activity">
    <reaction evidence="1 13">
        <text>[HPr protein]-L-serine + ATP = [HPr protein]-O-phospho-L-serine + ADP + H(+)</text>
        <dbReference type="Rhea" id="RHEA:46600"/>
        <dbReference type="Rhea" id="RHEA-COMP:11602"/>
        <dbReference type="Rhea" id="RHEA-COMP:11603"/>
        <dbReference type="ChEBI" id="CHEBI:15378"/>
        <dbReference type="ChEBI" id="CHEBI:29999"/>
        <dbReference type="ChEBI" id="CHEBI:30616"/>
        <dbReference type="ChEBI" id="CHEBI:83421"/>
        <dbReference type="ChEBI" id="CHEBI:456216"/>
    </reaction>
</comment>
<feature type="active site" description="Proton acceptor; for phosphorylation activity. Proton donor; for dephosphorylation activity" evidence="13">
    <location>
        <position position="183"/>
    </location>
</feature>